<dbReference type="OrthoDB" id="1493048at2"/>
<keyword evidence="2" id="KW-1185">Reference proteome</keyword>
<proteinExistence type="predicted"/>
<comment type="caution">
    <text evidence="1">The sequence shown here is derived from an EMBL/GenBank/DDBJ whole genome shotgun (WGS) entry which is preliminary data.</text>
</comment>
<evidence type="ECO:0000313" key="1">
    <source>
        <dbReference type="EMBL" id="THH42053.1"/>
    </source>
</evidence>
<evidence type="ECO:0000313" key="2">
    <source>
        <dbReference type="Proteomes" id="UP000308528"/>
    </source>
</evidence>
<sequence>MSSIQDTSSDFQHNTLDYINLLDQQSAQVVALAEDLPMPLPLRLELQQSWRITRQKLAYFRRELERADGGFKRELEQLHNALLPEVISYQVRLGAMMISDTCTDRRYLNRWKAIWANFKL</sequence>
<reference evidence="1 2" key="1">
    <citation type="submission" date="2019-04" db="EMBL/GenBank/DDBJ databases">
        <title>Lewinella litorea sp. nov., isolated from a marine sand.</title>
        <authorList>
            <person name="Yoon J.-H."/>
        </authorList>
    </citation>
    <scope>NUCLEOTIDE SEQUENCE [LARGE SCALE GENOMIC DNA]</scope>
    <source>
        <strain evidence="1 2">HSMS-39</strain>
    </source>
</reference>
<dbReference type="AlphaFoldDB" id="A0A4V6S274"/>
<name>A0A4V6S274_9BACT</name>
<accession>A0A4V6S274</accession>
<dbReference type="Proteomes" id="UP000308528">
    <property type="component" value="Unassembled WGS sequence"/>
</dbReference>
<dbReference type="EMBL" id="SRSF01000001">
    <property type="protein sequence ID" value="THH42053.1"/>
    <property type="molecule type" value="Genomic_DNA"/>
</dbReference>
<protein>
    <submittedName>
        <fullName evidence="1">Uncharacterized protein</fullName>
    </submittedName>
</protein>
<organism evidence="1 2">
    <name type="scientific">Neolewinella litorea</name>
    <dbReference type="NCBI Taxonomy" id="2562452"/>
    <lineage>
        <taxon>Bacteria</taxon>
        <taxon>Pseudomonadati</taxon>
        <taxon>Bacteroidota</taxon>
        <taxon>Saprospiria</taxon>
        <taxon>Saprospirales</taxon>
        <taxon>Lewinellaceae</taxon>
        <taxon>Neolewinella</taxon>
    </lineage>
</organism>
<dbReference type="RefSeq" id="WP_136457140.1">
    <property type="nucleotide sequence ID" value="NZ_SRSF01000001.1"/>
</dbReference>
<gene>
    <name evidence="1" type="ORF">E4021_05590</name>
</gene>